<dbReference type="PANTHER" id="PTHR36115">
    <property type="entry name" value="PROLINE-RICH ANTIGEN HOMOLOG-RELATED"/>
    <property type="match status" value="1"/>
</dbReference>
<organism evidence="8 9">
    <name type="scientific">Chromobacterium sinusclupearum</name>
    <dbReference type="NCBI Taxonomy" id="2077146"/>
    <lineage>
        <taxon>Bacteria</taxon>
        <taxon>Pseudomonadati</taxon>
        <taxon>Pseudomonadota</taxon>
        <taxon>Betaproteobacteria</taxon>
        <taxon>Neisseriales</taxon>
        <taxon>Chromobacteriaceae</taxon>
        <taxon>Chromobacterium</taxon>
    </lineage>
</organism>
<evidence type="ECO:0000313" key="8">
    <source>
        <dbReference type="EMBL" id="POA97355.1"/>
    </source>
</evidence>
<keyword evidence="2" id="KW-1003">Cell membrane</keyword>
<dbReference type="EMBL" id="PPTF01000073">
    <property type="protein sequence ID" value="POA97355.1"/>
    <property type="molecule type" value="Genomic_DNA"/>
</dbReference>
<dbReference type="PANTHER" id="PTHR36115:SF4">
    <property type="entry name" value="MEMBRANE PROTEIN"/>
    <property type="match status" value="1"/>
</dbReference>
<evidence type="ECO:0000256" key="5">
    <source>
        <dbReference type="ARBA" id="ARBA00023136"/>
    </source>
</evidence>
<dbReference type="Pfam" id="PF06271">
    <property type="entry name" value="RDD"/>
    <property type="match status" value="1"/>
</dbReference>
<feature type="transmembrane region" description="Helical" evidence="6">
    <location>
        <begin position="14"/>
        <end position="39"/>
    </location>
</feature>
<evidence type="ECO:0000256" key="3">
    <source>
        <dbReference type="ARBA" id="ARBA00022692"/>
    </source>
</evidence>
<dbReference type="Proteomes" id="UP000236416">
    <property type="component" value="Unassembled WGS sequence"/>
</dbReference>
<comment type="subcellular location">
    <subcellularLocation>
        <location evidence="1">Cell membrane</location>
        <topology evidence="1">Multi-pass membrane protein</topology>
    </subcellularLocation>
</comment>
<name>A0A2K4MKS5_9NEIS</name>
<dbReference type="RefSeq" id="WP_103321145.1">
    <property type="nucleotide sequence ID" value="NZ_PPTF01000073.1"/>
</dbReference>
<comment type="caution">
    <text evidence="8">The sequence shown here is derived from an EMBL/GenBank/DDBJ whole genome shotgun (WGS) entry which is preliminary data.</text>
</comment>
<keyword evidence="5 6" id="KW-0472">Membrane</keyword>
<sequence length="164" mass="18006">MASDRDEELEYVGFWARTLASLVDTVLLLIVSAPLWWLLARREVPQLADAMPSLTELAGLGSLGEFLINYLLPAAAVILFWIYKSATPGKMMLGAKVVDADSGGPLTPGQAALRYLGYFVAIIPFCLGIVWVGIDPRKQGWHDKLARTVVVRRKPAPVSFPRRG</sequence>
<evidence type="ECO:0000313" key="9">
    <source>
        <dbReference type="Proteomes" id="UP000236416"/>
    </source>
</evidence>
<dbReference type="InterPro" id="IPR051791">
    <property type="entry name" value="Pra-immunoreactive"/>
</dbReference>
<keyword evidence="9" id="KW-1185">Reference proteome</keyword>
<dbReference type="AlphaFoldDB" id="A0A2K4MKS5"/>
<evidence type="ECO:0000256" key="6">
    <source>
        <dbReference type="SAM" id="Phobius"/>
    </source>
</evidence>
<keyword evidence="4 6" id="KW-1133">Transmembrane helix</keyword>
<evidence type="ECO:0000256" key="1">
    <source>
        <dbReference type="ARBA" id="ARBA00004651"/>
    </source>
</evidence>
<feature type="transmembrane region" description="Helical" evidence="6">
    <location>
        <begin position="115"/>
        <end position="134"/>
    </location>
</feature>
<dbReference type="InterPro" id="IPR010432">
    <property type="entry name" value="RDD"/>
</dbReference>
<feature type="transmembrane region" description="Helical" evidence="6">
    <location>
        <begin position="60"/>
        <end position="83"/>
    </location>
</feature>
<protein>
    <submittedName>
        <fullName evidence="8">RDD family protein</fullName>
    </submittedName>
</protein>
<reference evidence="8 9" key="1">
    <citation type="submission" date="2018-01" db="EMBL/GenBank/DDBJ databases">
        <title>Genomic Sequence of Chromobacterium MWU13-2610 from wild cranberry bogs within the Cape Cod National Seashore.</title>
        <authorList>
            <person name="O'Hara-Hanley K."/>
            <person name="Soby S."/>
            <person name="Harrison A."/>
        </authorList>
    </citation>
    <scope>NUCLEOTIDE SEQUENCE [LARGE SCALE GENOMIC DNA]</scope>
    <source>
        <strain evidence="8 9">MWU13-2610</strain>
    </source>
</reference>
<feature type="domain" description="RDD" evidence="7">
    <location>
        <begin position="11"/>
        <end position="146"/>
    </location>
</feature>
<evidence type="ECO:0000259" key="7">
    <source>
        <dbReference type="Pfam" id="PF06271"/>
    </source>
</evidence>
<evidence type="ECO:0000256" key="4">
    <source>
        <dbReference type="ARBA" id="ARBA00022989"/>
    </source>
</evidence>
<dbReference type="GO" id="GO:0005886">
    <property type="term" value="C:plasma membrane"/>
    <property type="evidence" value="ECO:0007669"/>
    <property type="project" value="UniProtKB-SubCell"/>
</dbReference>
<gene>
    <name evidence="8" type="ORF">C2134_16075</name>
</gene>
<keyword evidence="3 6" id="KW-0812">Transmembrane</keyword>
<evidence type="ECO:0000256" key="2">
    <source>
        <dbReference type="ARBA" id="ARBA00022475"/>
    </source>
</evidence>
<accession>A0A2K4MKS5</accession>
<proteinExistence type="predicted"/>